<dbReference type="Gene3D" id="3.10.180.10">
    <property type="entry name" value="2,3-Dihydroxybiphenyl 1,2-Dioxygenase, domain 1"/>
    <property type="match status" value="1"/>
</dbReference>
<dbReference type="SUPFAM" id="SSF54593">
    <property type="entry name" value="Glyoxalase/Bleomycin resistance protein/Dihydroxybiphenyl dioxygenase"/>
    <property type="match status" value="1"/>
</dbReference>
<dbReference type="InterPro" id="IPR004360">
    <property type="entry name" value="Glyas_Fos-R_dOase_dom"/>
</dbReference>
<keyword evidence="3" id="KW-1185">Reference proteome</keyword>
<dbReference type="AlphaFoldDB" id="A0A916RJV3"/>
<organism evidence="2 3">
    <name type="scientific">Pelagibacterium lentulum</name>
    <dbReference type="NCBI Taxonomy" id="2029865"/>
    <lineage>
        <taxon>Bacteria</taxon>
        <taxon>Pseudomonadati</taxon>
        <taxon>Pseudomonadota</taxon>
        <taxon>Alphaproteobacteria</taxon>
        <taxon>Hyphomicrobiales</taxon>
        <taxon>Devosiaceae</taxon>
        <taxon>Pelagibacterium</taxon>
    </lineage>
</organism>
<accession>A0A916RJV3</accession>
<dbReference type="Proteomes" id="UP000596977">
    <property type="component" value="Unassembled WGS sequence"/>
</dbReference>
<reference evidence="2 3" key="1">
    <citation type="journal article" date="2014" name="Int. J. Syst. Evol. Microbiol.">
        <title>Complete genome sequence of Corynebacterium casei LMG S-19264T (=DSM 44701T), isolated from a smear-ripened cheese.</title>
        <authorList>
            <consortium name="US DOE Joint Genome Institute (JGI-PGF)"/>
            <person name="Walter F."/>
            <person name="Albersmeier A."/>
            <person name="Kalinowski J."/>
            <person name="Ruckert C."/>
        </authorList>
    </citation>
    <scope>NUCLEOTIDE SEQUENCE [LARGE SCALE GENOMIC DNA]</scope>
    <source>
        <strain evidence="2 3">CGMCC 1.15896</strain>
    </source>
</reference>
<proteinExistence type="predicted"/>
<dbReference type="EMBL" id="BMKB01000005">
    <property type="protein sequence ID" value="GGA59238.1"/>
    <property type="molecule type" value="Genomic_DNA"/>
</dbReference>
<dbReference type="PROSITE" id="PS51819">
    <property type="entry name" value="VOC"/>
    <property type="match status" value="1"/>
</dbReference>
<evidence type="ECO:0000313" key="2">
    <source>
        <dbReference type="EMBL" id="GGA59238.1"/>
    </source>
</evidence>
<dbReference type="InterPro" id="IPR037523">
    <property type="entry name" value="VOC_core"/>
</dbReference>
<dbReference type="OrthoDB" id="6892799at2"/>
<dbReference type="Pfam" id="PF00903">
    <property type="entry name" value="Glyoxalase"/>
    <property type="match status" value="1"/>
</dbReference>
<sequence>MLNEQAFLGLAQVNLSAVDVAAARDWYASFLGIDPYFQRPDESRPAYVEFRLGAFQDELGIIDRRYLPPTTAQPSGVIARWHVADIDATMARLLDHGASEYEPVTLREAGFATASVTDPFGNILGLIHSPHFADVLSAKNG</sequence>
<name>A0A916RJV3_9HYPH</name>
<comment type="caution">
    <text evidence="2">The sequence shown here is derived from an EMBL/GenBank/DDBJ whole genome shotgun (WGS) entry which is preliminary data.</text>
</comment>
<evidence type="ECO:0000259" key="1">
    <source>
        <dbReference type="PROSITE" id="PS51819"/>
    </source>
</evidence>
<evidence type="ECO:0000313" key="3">
    <source>
        <dbReference type="Proteomes" id="UP000596977"/>
    </source>
</evidence>
<dbReference type="InterPro" id="IPR029068">
    <property type="entry name" value="Glyas_Bleomycin-R_OHBP_Dase"/>
</dbReference>
<feature type="domain" description="VOC" evidence="1">
    <location>
        <begin position="9"/>
        <end position="129"/>
    </location>
</feature>
<gene>
    <name evidence="2" type="ORF">GCM10011499_31700</name>
</gene>
<dbReference type="RefSeq" id="WP_127071880.1">
    <property type="nucleotide sequence ID" value="NZ_BMKB01000005.1"/>
</dbReference>
<protein>
    <submittedName>
        <fullName evidence="2">Glyoxalase</fullName>
    </submittedName>
</protein>